<accession>A0A974CXV2</accession>
<reference evidence="2" key="1">
    <citation type="journal article" date="2016" name="Nature">
        <title>Genome evolution in the allotetraploid frog Xenopus laevis.</title>
        <authorList>
            <person name="Session A.M."/>
            <person name="Uno Y."/>
            <person name="Kwon T."/>
            <person name="Chapman J.A."/>
            <person name="Toyoda A."/>
            <person name="Takahashi S."/>
            <person name="Fukui A."/>
            <person name="Hikosaka A."/>
            <person name="Suzuki A."/>
            <person name="Kondo M."/>
            <person name="van Heeringen S.J."/>
            <person name="Quigley I."/>
            <person name="Heinz S."/>
            <person name="Ogino H."/>
            <person name="Ochi H."/>
            <person name="Hellsten U."/>
            <person name="Lyons J.B."/>
            <person name="Simakov O."/>
            <person name="Putnam N."/>
            <person name="Stites J."/>
            <person name="Kuroki Y."/>
            <person name="Tanaka T."/>
            <person name="Michiue T."/>
            <person name="Watanabe M."/>
            <person name="Bogdanovic O."/>
            <person name="Lister R."/>
            <person name="Georgiou G."/>
            <person name="Paranjpe S.S."/>
            <person name="van Kruijsbergen I."/>
            <person name="Shu S."/>
            <person name="Carlson J."/>
            <person name="Kinoshita T."/>
            <person name="Ohta Y."/>
            <person name="Mawaribuchi S."/>
            <person name="Jenkins J."/>
            <person name="Grimwood J."/>
            <person name="Schmutz J."/>
            <person name="Mitros T."/>
            <person name="Mozaffari S.V."/>
            <person name="Suzuki Y."/>
            <person name="Haramoto Y."/>
            <person name="Yamamoto T.S."/>
            <person name="Takagi C."/>
            <person name="Heald R."/>
            <person name="Miller K."/>
            <person name="Haudenschild C."/>
            <person name="Kitzman J."/>
            <person name="Nakayama T."/>
            <person name="Izutsu Y."/>
            <person name="Robert J."/>
            <person name="Fortriede J."/>
            <person name="Burns K."/>
            <person name="Lotay V."/>
            <person name="Karimi K."/>
            <person name="Yasuoka Y."/>
            <person name="Dichmann D.S."/>
            <person name="Flajnik M.F."/>
            <person name="Houston D.W."/>
            <person name="Shendure J."/>
            <person name="DuPasquier L."/>
            <person name="Vize P.D."/>
            <person name="Zorn A.M."/>
            <person name="Ito M."/>
            <person name="Marcotte E.M."/>
            <person name="Wallingford J.B."/>
            <person name="Ito Y."/>
            <person name="Asashima M."/>
            <person name="Ueno N."/>
            <person name="Matsuda Y."/>
            <person name="Veenstra G.J."/>
            <person name="Fujiyama A."/>
            <person name="Harland R.M."/>
            <person name="Taira M."/>
            <person name="Rokhsar D.S."/>
        </authorList>
    </citation>
    <scope>NUCLEOTIDE SEQUENCE [LARGE SCALE GENOMIC DNA]</scope>
    <source>
        <strain evidence="2">J</strain>
    </source>
</reference>
<sequence length="66" mass="7583">MVSKAVTQILFIKNILNMAYHHHQPSNVVKPSILSNYIPLNYLKVITLHITFLNNYLQSFSSHVTS</sequence>
<organism evidence="1 2">
    <name type="scientific">Xenopus laevis</name>
    <name type="common">African clawed frog</name>
    <dbReference type="NCBI Taxonomy" id="8355"/>
    <lineage>
        <taxon>Eukaryota</taxon>
        <taxon>Metazoa</taxon>
        <taxon>Chordata</taxon>
        <taxon>Craniata</taxon>
        <taxon>Vertebrata</taxon>
        <taxon>Euteleostomi</taxon>
        <taxon>Amphibia</taxon>
        <taxon>Batrachia</taxon>
        <taxon>Anura</taxon>
        <taxon>Pipoidea</taxon>
        <taxon>Pipidae</taxon>
        <taxon>Xenopodinae</taxon>
        <taxon>Xenopus</taxon>
        <taxon>Xenopus</taxon>
    </lineage>
</organism>
<evidence type="ECO:0000313" key="1">
    <source>
        <dbReference type="EMBL" id="OCT81388.1"/>
    </source>
</evidence>
<name>A0A974CXV2_XENLA</name>
<gene>
    <name evidence="1" type="ORF">XELAEV_18028208mg</name>
</gene>
<dbReference type="AlphaFoldDB" id="A0A974CXV2"/>
<dbReference type="EMBL" id="CM004474">
    <property type="protein sequence ID" value="OCT81388.1"/>
    <property type="molecule type" value="Genomic_DNA"/>
</dbReference>
<evidence type="ECO:0000313" key="2">
    <source>
        <dbReference type="Proteomes" id="UP000694892"/>
    </source>
</evidence>
<proteinExistence type="predicted"/>
<protein>
    <submittedName>
        <fullName evidence="1">Uncharacterized protein</fullName>
    </submittedName>
</protein>
<dbReference type="Proteomes" id="UP000694892">
    <property type="component" value="Chromosome 5L"/>
</dbReference>